<evidence type="ECO:0000313" key="2">
    <source>
        <dbReference type="Proteomes" id="UP000770661"/>
    </source>
</evidence>
<protein>
    <submittedName>
        <fullName evidence="1">Uncharacterized protein</fullName>
    </submittedName>
</protein>
<dbReference type="EMBL" id="JACEEZ010009873">
    <property type="protein sequence ID" value="KAG0722214.1"/>
    <property type="molecule type" value="Genomic_DNA"/>
</dbReference>
<reference evidence="1" key="1">
    <citation type="submission" date="2020-07" db="EMBL/GenBank/DDBJ databases">
        <title>The High-quality genome of the commercially important snow crab, Chionoecetes opilio.</title>
        <authorList>
            <person name="Jeong J.-H."/>
            <person name="Ryu S."/>
        </authorList>
    </citation>
    <scope>NUCLEOTIDE SEQUENCE</scope>
    <source>
        <strain evidence="1">MADBK_172401_WGS</strain>
        <tissue evidence="1">Digestive gland</tissue>
    </source>
</reference>
<evidence type="ECO:0000313" key="1">
    <source>
        <dbReference type="EMBL" id="KAG0722214.1"/>
    </source>
</evidence>
<keyword evidence="2" id="KW-1185">Reference proteome</keyword>
<dbReference type="AlphaFoldDB" id="A0A8J4YG13"/>
<organism evidence="1 2">
    <name type="scientific">Chionoecetes opilio</name>
    <name type="common">Atlantic snow crab</name>
    <name type="synonym">Cancer opilio</name>
    <dbReference type="NCBI Taxonomy" id="41210"/>
    <lineage>
        <taxon>Eukaryota</taxon>
        <taxon>Metazoa</taxon>
        <taxon>Ecdysozoa</taxon>
        <taxon>Arthropoda</taxon>
        <taxon>Crustacea</taxon>
        <taxon>Multicrustacea</taxon>
        <taxon>Malacostraca</taxon>
        <taxon>Eumalacostraca</taxon>
        <taxon>Eucarida</taxon>
        <taxon>Decapoda</taxon>
        <taxon>Pleocyemata</taxon>
        <taxon>Brachyura</taxon>
        <taxon>Eubrachyura</taxon>
        <taxon>Majoidea</taxon>
        <taxon>Majidae</taxon>
        <taxon>Chionoecetes</taxon>
    </lineage>
</organism>
<dbReference type="Proteomes" id="UP000770661">
    <property type="component" value="Unassembled WGS sequence"/>
</dbReference>
<dbReference type="OrthoDB" id="6378051at2759"/>
<name>A0A8J4YG13_CHIOP</name>
<accession>A0A8J4YG13</accession>
<gene>
    <name evidence="1" type="ORF">GWK47_044926</name>
</gene>
<comment type="caution">
    <text evidence="1">The sequence shown here is derived from an EMBL/GenBank/DDBJ whole genome shotgun (WGS) entry which is preliminary data.</text>
</comment>
<proteinExistence type="predicted"/>
<sequence length="125" mass="13903">MEDVFSSGVEVSMIKMRDLTPEKTQEMLISRRQRPPDTPIPSILWGWRLVPQHTSLSILGLEVNSVLTFTGHIRPIARKAAWNSAVSGVSHTFLTPKGSPPYTQPKAVPLWNTPLSRGLLVPLHT</sequence>